<dbReference type="InterPro" id="IPR038437">
    <property type="entry name" value="GINS_Psf3_sf"/>
</dbReference>
<proteinExistence type="predicted"/>
<name>A0A832ZTD9_9CREN</name>
<accession>A0A832ZTD9</accession>
<dbReference type="AlphaFoldDB" id="A0A832ZTD9"/>
<protein>
    <submittedName>
        <fullName evidence="1">DNA replication complex GINS family protein</fullName>
    </submittedName>
</protein>
<dbReference type="Gene3D" id="1.20.58.2050">
    <property type="match status" value="1"/>
</dbReference>
<dbReference type="EMBL" id="DQVR01000060">
    <property type="protein sequence ID" value="HIQ23950.1"/>
    <property type="molecule type" value="Genomic_DNA"/>
</dbReference>
<evidence type="ECO:0000313" key="1">
    <source>
        <dbReference type="EMBL" id="HIQ23950.1"/>
    </source>
</evidence>
<gene>
    <name evidence="1" type="ORF">EYH50_02760</name>
</gene>
<evidence type="ECO:0000313" key="2">
    <source>
        <dbReference type="Proteomes" id="UP000600071"/>
    </source>
</evidence>
<sequence>MGSLLPGNRLELLLRMIEIEYKLRPVRIMIIRDEKPLTVDGQHIELQKGIEIEVPYWLAQTLISEGIADMVESPISIEDIARVHFSALSARTPAELEPLPQNFYQNAKEFIKSLEDRIRRELNPILLEEKQKALQYLMEIIDKRLLVILQSLRSPTTMAELSSKLAPEESALLDFLYKTIDLWKRSLLPPQH</sequence>
<dbReference type="CDD" id="cd11714">
    <property type="entry name" value="GINS_A_archaea"/>
    <property type="match status" value="1"/>
</dbReference>
<comment type="caution">
    <text evidence="1">The sequence shown here is derived from an EMBL/GenBank/DDBJ whole genome shotgun (WGS) entry which is preliminary data.</text>
</comment>
<reference evidence="1" key="1">
    <citation type="journal article" date="2020" name="ISME J.">
        <title>Gammaproteobacteria mediating utilization of methyl-, sulfur- and petroleum organic compounds in deep ocean hydrothermal plumes.</title>
        <authorList>
            <person name="Zhou Z."/>
            <person name="Liu Y."/>
            <person name="Pan J."/>
            <person name="Cron B.R."/>
            <person name="Toner B.M."/>
            <person name="Anantharaman K."/>
            <person name="Breier J.A."/>
            <person name="Dick G.J."/>
            <person name="Li M."/>
        </authorList>
    </citation>
    <scope>NUCLEOTIDE SEQUENCE</scope>
    <source>
        <strain evidence="1">SZUA-1523</strain>
    </source>
</reference>
<dbReference type="Proteomes" id="UP000600071">
    <property type="component" value="Unassembled WGS sequence"/>
</dbReference>
<organism evidence="1 2">
    <name type="scientific">Pyrodictium delaneyi</name>
    <dbReference type="NCBI Taxonomy" id="1273541"/>
    <lineage>
        <taxon>Archaea</taxon>
        <taxon>Thermoproteota</taxon>
        <taxon>Thermoprotei</taxon>
        <taxon>Desulfurococcales</taxon>
        <taxon>Pyrodictiaceae</taxon>
        <taxon>Pyrodictium</taxon>
    </lineage>
</organism>